<feature type="repeat" description="WD" evidence="4">
    <location>
        <begin position="201"/>
        <end position="248"/>
    </location>
</feature>
<dbReference type="SMART" id="SM00320">
    <property type="entry name" value="WD40"/>
    <property type="match status" value="4"/>
</dbReference>
<name>A0A316U4M7_9BASI</name>
<dbReference type="InterPro" id="IPR001680">
    <property type="entry name" value="WD40_rpt"/>
</dbReference>
<dbReference type="PANTHER" id="PTHR18763:SF0">
    <property type="entry name" value="WD REPEAT-CONTAINING PROTEIN 18"/>
    <property type="match status" value="1"/>
</dbReference>
<evidence type="ECO:0000313" key="7">
    <source>
        <dbReference type="EMBL" id="PWN20140.1"/>
    </source>
</evidence>
<feature type="repeat" description="WD" evidence="4">
    <location>
        <begin position="109"/>
        <end position="143"/>
    </location>
</feature>
<dbReference type="RefSeq" id="XP_025347300.1">
    <property type="nucleotide sequence ID" value="XM_025494380.1"/>
</dbReference>
<dbReference type="InterPro" id="IPR019775">
    <property type="entry name" value="WD40_repeat_CS"/>
</dbReference>
<keyword evidence="3" id="KW-0677">Repeat</keyword>
<dbReference type="InterPro" id="IPR015943">
    <property type="entry name" value="WD40/YVTN_repeat-like_dom_sf"/>
</dbReference>
<comment type="function">
    <text evidence="5">Component of the RIX1 complex required for processing of ITS2 sequences from 35S pre-rRNA.</text>
</comment>
<keyword evidence="8" id="KW-1185">Reference proteome</keyword>
<keyword evidence="5" id="KW-0698">rRNA processing</keyword>
<comment type="similarity">
    <text evidence="1 5">Belongs to the WD repeat IPI3/WDR18 family.</text>
</comment>
<evidence type="ECO:0000313" key="8">
    <source>
        <dbReference type="Proteomes" id="UP000245942"/>
    </source>
</evidence>
<reference evidence="7 8" key="1">
    <citation type="journal article" date="2018" name="Mol. Biol. Evol.">
        <title>Broad Genomic Sampling Reveals a Smut Pathogenic Ancestry of the Fungal Clade Ustilaginomycotina.</title>
        <authorList>
            <person name="Kijpornyongpan T."/>
            <person name="Mondo S.J."/>
            <person name="Barry K."/>
            <person name="Sandor L."/>
            <person name="Lee J."/>
            <person name="Lipzen A."/>
            <person name="Pangilinan J."/>
            <person name="LaButti K."/>
            <person name="Hainaut M."/>
            <person name="Henrissat B."/>
            <person name="Grigoriev I.V."/>
            <person name="Spatafora J.W."/>
            <person name="Aime M.C."/>
        </authorList>
    </citation>
    <scope>NUCLEOTIDE SEQUENCE [LARGE SCALE GENOMIC DNA]</scope>
    <source>
        <strain evidence="7 8">MCA 4718</strain>
    </source>
</reference>
<dbReference type="GeneID" id="37016114"/>
<evidence type="ECO:0000256" key="6">
    <source>
        <dbReference type="SAM" id="MobiDB-lite"/>
    </source>
</evidence>
<keyword evidence="2 4" id="KW-0853">WD repeat</keyword>
<dbReference type="PROSITE" id="PS50294">
    <property type="entry name" value="WD_REPEATS_REGION"/>
    <property type="match status" value="2"/>
</dbReference>
<dbReference type="PROSITE" id="PS00678">
    <property type="entry name" value="WD_REPEATS_1"/>
    <property type="match status" value="2"/>
</dbReference>
<dbReference type="Gene3D" id="2.130.10.10">
    <property type="entry name" value="YVTN repeat-like/Quinoprotein amine dehydrogenase"/>
    <property type="match status" value="1"/>
</dbReference>
<feature type="repeat" description="WD" evidence="4">
    <location>
        <begin position="144"/>
        <end position="178"/>
    </location>
</feature>
<dbReference type="OrthoDB" id="756370at2759"/>
<evidence type="ECO:0000256" key="1">
    <source>
        <dbReference type="ARBA" id="ARBA00010143"/>
    </source>
</evidence>
<dbReference type="AlphaFoldDB" id="A0A316U4M7"/>
<dbReference type="GO" id="GO:0006261">
    <property type="term" value="P:DNA-templated DNA replication"/>
    <property type="evidence" value="ECO:0007669"/>
    <property type="project" value="TreeGrafter"/>
</dbReference>
<dbReference type="STRING" id="1684307.A0A316U4M7"/>
<dbReference type="GO" id="GO:0120330">
    <property type="term" value="C:rixosome complex"/>
    <property type="evidence" value="ECO:0007669"/>
    <property type="project" value="UniProtKB-UniRule"/>
</dbReference>
<comment type="subunit">
    <text evidence="5">Component of the RIX1 complex, composed of IPI1, RIX1/IPI2 and IPI3 in a 1:2:2 stoichiometry. The complex interacts (via RIX1) with MDN1 (via its hexameric AAA ATPase ring) and the pre-60S ribosome particles.</text>
</comment>
<dbReference type="EMBL" id="KZ819329">
    <property type="protein sequence ID" value="PWN20140.1"/>
    <property type="molecule type" value="Genomic_DNA"/>
</dbReference>
<feature type="region of interest" description="Disordered" evidence="6">
    <location>
        <begin position="475"/>
        <end position="506"/>
    </location>
</feature>
<feature type="compositionally biased region" description="Low complexity" evidence="6">
    <location>
        <begin position="477"/>
        <end position="501"/>
    </location>
</feature>
<accession>A0A316U4M7</accession>
<dbReference type="Proteomes" id="UP000245942">
    <property type="component" value="Unassembled WGS sequence"/>
</dbReference>
<dbReference type="InterPro" id="IPR036322">
    <property type="entry name" value="WD40_repeat_dom_sf"/>
</dbReference>
<dbReference type="Pfam" id="PF00400">
    <property type="entry name" value="WD40"/>
    <property type="match status" value="3"/>
</dbReference>
<keyword evidence="5" id="KW-0539">Nucleus</keyword>
<evidence type="ECO:0000256" key="5">
    <source>
        <dbReference type="RuleBase" id="RU369067"/>
    </source>
</evidence>
<sequence>MTSTSSSSASLVLPQPSILLSTSGSSSSPGYLALVSLSNPSVTSPLLSFKPYVSSSPHAISIVPPSAATNTEGLLATLEESKNLLHVHSIPLVQGVTPVTTRFIPPQRLSCLSLSPDGSLLCAGAADGHAYLWEVASGRLLASWEPHFRNVTVVIWDARGDVVATGGEDGRVCVWSVSGLVHPSAGTSNGSASTPSPYATFSTHLLPITSLAFSPASGVFPAKLRLWSASRDGTVKLWDLRTRSLLTNFEVGGGNGNGEVTCLTADPTGRFCFVGTSSGRLERIDLYRRIGGADSGGFEARGGGGMEDVEKVGEENDGRGKTGIQLSSPASSLALLPSSSHLLIGTSTPPALQILDVRSLQIIRTTALSETASSTASVPNLIPFYRPTAGDARGSKAAAKRRVVAEQLERAVKRGQDAEEDEDEVYWSEVPAGDAEEASPALRHQAVECAAEADDYLPFPQLEYLTPPALLRPQGVTSTEVSQTSSSATTSIPSQSQSSAAMHDLQTQVDSLKSKLAQAEKWNKDMWAAVVAKGLNGNAEKA</sequence>
<dbReference type="SUPFAM" id="SSF50978">
    <property type="entry name" value="WD40 repeat-like"/>
    <property type="match status" value="1"/>
</dbReference>
<dbReference type="PROSITE" id="PS50082">
    <property type="entry name" value="WD_REPEATS_2"/>
    <property type="match status" value="3"/>
</dbReference>
<evidence type="ECO:0000256" key="4">
    <source>
        <dbReference type="PROSITE-ProRule" id="PRU00221"/>
    </source>
</evidence>
<dbReference type="InterPro" id="IPR045227">
    <property type="entry name" value="WDR18/Ipi3/RID3"/>
</dbReference>
<dbReference type="GO" id="GO:0006364">
    <property type="term" value="P:rRNA processing"/>
    <property type="evidence" value="ECO:0007669"/>
    <property type="project" value="UniProtKB-UniRule"/>
</dbReference>
<evidence type="ECO:0000256" key="3">
    <source>
        <dbReference type="ARBA" id="ARBA00022737"/>
    </source>
</evidence>
<evidence type="ECO:0000256" key="2">
    <source>
        <dbReference type="ARBA" id="ARBA00022574"/>
    </source>
</evidence>
<gene>
    <name evidence="7" type="ORF">BCV69DRAFT_299881</name>
</gene>
<protein>
    <recommendedName>
        <fullName evidence="5">Pre-rRNA-processing protein IPI3</fullName>
    </recommendedName>
</protein>
<dbReference type="GO" id="GO:0005656">
    <property type="term" value="C:nuclear pre-replicative complex"/>
    <property type="evidence" value="ECO:0007669"/>
    <property type="project" value="TreeGrafter"/>
</dbReference>
<comment type="subcellular location">
    <subcellularLocation>
        <location evidence="5">Nucleus</location>
    </subcellularLocation>
</comment>
<organism evidence="7 8">
    <name type="scientific">Pseudomicrostroma glucosiphilum</name>
    <dbReference type="NCBI Taxonomy" id="1684307"/>
    <lineage>
        <taxon>Eukaryota</taxon>
        <taxon>Fungi</taxon>
        <taxon>Dikarya</taxon>
        <taxon>Basidiomycota</taxon>
        <taxon>Ustilaginomycotina</taxon>
        <taxon>Exobasidiomycetes</taxon>
        <taxon>Microstromatales</taxon>
        <taxon>Microstromatales incertae sedis</taxon>
        <taxon>Pseudomicrostroma</taxon>
    </lineage>
</organism>
<dbReference type="PANTHER" id="PTHR18763">
    <property type="entry name" value="WD-REPEAT PROTEIN 18"/>
    <property type="match status" value="1"/>
</dbReference>
<proteinExistence type="inferred from homology"/>